<dbReference type="InterPro" id="IPR016181">
    <property type="entry name" value="Acyl_CoA_acyltransferase"/>
</dbReference>
<dbReference type="EMBL" id="FMVJ01000004">
    <property type="protein sequence ID" value="SCY56971.1"/>
    <property type="molecule type" value="Genomic_DNA"/>
</dbReference>
<sequence>MTFLDQPSSFANIETNISKSFADAFSVERIDSISKYDAFAWSWDQIQDNYSFRHVLLDRRWVSAWWNVFGQRKDLHTLLVREGSEMRAIVPMILSRGWEAWPSRDGPYQITDDHANLDIPKWRRIVPVRRVTFPLNIPSQNARAHALLNGDPTPVCGAITRYWSNRASEWDVMVLEGLPIESGQREAFTEAAMGEGFSVLPAGRVRVMYRADLNGGFDAYLARRSSHFRKRRRQHIARCRSAGDLTLISFRGSNIRRGLNILFEVERHTWKANPDGSVRVRVPLNDELRRFLTEVSVAFASSDDAVIHVMCLNGNPVGAIMGLSRQHVMLSLLIYLRDDVRSSINTTPLMDALIQDAISHGMVELDINGVTEFARKWATHEEKYQRLYIFNRHPRAQLLRISKSLVTNLSQLSRSIEQDQNGDDYGSP</sequence>
<accession>A0A1G5GZW7</accession>
<name>A0A1G5GZW7_9HYPH</name>
<dbReference type="Proteomes" id="UP000199569">
    <property type="component" value="Unassembled WGS sequence"/>
</dbReference>
<reference evidence="2 3" key="1">
    <citation type="submission" date="2016-10" db="EMBL/GenBank/DDBJ databases">
        <authorList>
            <person name="de Groot N.N."/>
        </authorList>
    </citation>
    <scope>NUCLEOTIDE SEQUENCE [LARGE SCALE GENOMIC DNA]</scope>
    <source>
        <strain evidence="2 3">CGMCC 1.7666</strain>
    </source>
</reference>
<keyword evidence="3" id="KW-1185">Reference proteome</keyword>
<evidence type="ECO:0000313" key="3">
    <source>
        <dbReference type="Proteomes" id="UP000199569"/>
    </source>
</evidence>
<dbReference type="STRING" id="549386.SAMN02927923_01711"/>
<feature type="domain" description="BioF2-like acetyltransferase" evidence="1">
    <location>
        <begin position="227"/>
        <end position="368"/>
    </location>
</feature>
<dbReference type="AlphaFoldDB" id="A0A1G5GZW7"/>
<dbReference type="GO" id="GO:0016740">
    <property type="term" value="F:transferase activity"/>
    <property type="evidence" value="ECO:0007669"/>
    <property type="project" value="UniProtKB-KW"/>
</dbReference>
<gene>
    <name evidence="2" type="ORF">SAMN02927923_01711</name>
</gene>
<dbReference type="OrthoDB" id="8013448at2"/>
<dbReference type="InterPro" id="IPR038740">
    <property type="entry name" value="BioF2-like_GNAT_dom"/>
</dbReference>
<dbReference type="SUPFAM" id="SSF55729">
    <property type="entry name" value="Acyl-CoA N-acyltransferases (Nat)"/>
    <property type="match status" value="1"/>
</dbReference>
<keyword evidence="2" id="KW-0808">Transferase</keyword>
<dbReference type="Gene3D" id="3.40.630.30">
    <property type="match status" value="1"/>
</dbReference>
<dbReference type="RefSeq" id="WP_091133307.1">
    <property type="nucleotide sequence ID" value="NZ_FMVJ01000004.1"/>
</dbReference>
<evidence type="ECO:0000313" key="2">
    <source>
        <dbReference type="EMBL" id="SCY56971.1"/>
    </source>
</evidence>
<proteinExistence type="predicted"/>
<organism evidence="2 3">
    <name type="scientific">Microvirga guangxiensis</name>
    <dbReference type="NCBI Taxonomy" id="549386"/>
    <lineage>
        <taxon>Bacteria</taxon>
        <taxon>Pseudomonadati</taxon>
        <taxon>Pseudomonadota</taxon>
        <taxon>Alphaproteobacteria</taxon>
        <taxon>Hyphomicrobiales</taxon>
        <taxon>Methylobacteriaceae</taxon>
        <taxon>Microvirga</taxon>
    </lineage>
</organism>
<evidence type="ECO:0000259" key="1">
    <source>
        <dbReference type="Pfam" id="PF13480"/>
    </source>
</evidence>
<dbReference type="Pfam" id="PF13480">
    <property type="entry name" value="Acetyltransf_6"/>
    <property type="match status" value="1"/>
</dbReference>
<protein>
    <submittedName>
        <fullName evidence="2">Acetyltransferase (GNAT) domain-containing protein</fullName>
    </submittedName>
</protein>